<proteinExistence type="predicted"/>
<dbReference type="EMBL" id="AMLP01000311">
    <property type="protein sequence ID" value="ELS50216.1"/>
    <property type="molecule type" value="Genomic_DNA"/>
</dbReference>
<reference evidence="1 2" key="1">
    <citation type="journal article" date="2013" name="Genome Announc.">
        <title>Draft Genome Sequence of Streptomyces viridochromogenes Strain Tu57, Producer of Avilamycin.</title>
        <authorList>
            <person name="Gruning B.A."/>
            <person name="Erxleben A."/>
            <person name="Hahnlein A."/>
            <person name="Gunther S."/>
        </authorList>
    </citation>
    <scope>NUCLEOTIDE SEQUENCE [LARGE SCALE GENOMIC DNA]</scope>
    <source>
        <strain evidence="1 2">Tue57</strain>
    </source>
</reference>
<organism evidence="1 2">
    <name type="scientific">Streptomyces viridochromogenes Tue57</name>
    <dbReference type="NCBI Taxonomy" id="1160705"/>
    <lineage>
        <taxon>Bacteria</taxon>
        <taxon>Bacillati</taxon>
        <taxon>Actinomycetota</taxon>
        <taxon>Actinomycetes</taxon>
        <taxon>Kitasatosporales</taxon>
        <taxon>Streptomycetaceae</taxon>
        <taxon>Streptomyces</taxon>
    </lineage>
</organism>
<dbReference type="Gene3D" id="3.40.190.10">
    <property type="entry name" value="Periplasmic binding protein-like II"/>
    <property type="match status" value="1"/>
</dbReference>
<evidence type="ECO:0000313" key="2">
    <source>
        <dbReference type="Proteomes" id="UP000011205"/>
    </source>
</evidence>
<name>L8NY45_STRVR</name>
<dbReference type="Proteomes" id="UP000011205">
    <property type="component" value="Unassembled WGS sequence"/>
</dbReference>
<dbReference type="AlphaFoldDB" id="L8NY45"/>
<accession>L8NY45</accession>
<sequence length="36" mass="4071">MTAPRTRAARAAWCTPEAAAKKWVEANRDKVDAWLK</sequence>
<comment type="caution">
    <text evidence="1">The sequence shown here is derived from an EMBL/GenBank/DDBJ whole genome shotgun (WGS) entry which is preliminary data.</text>
</comment>
<gene>
    <name evidence="1" type="ORF">STVIR_8822</name>
</gene>
<evidence type="ECO:0000313" key="1">
    <source>
        <dbReference type="EMBL" id="ELS50216.1"/>
    </source>
</evidence>
<protein>
    <submittedName>
        <fullName evidence="1">Putative ABC transport system glycine betaine binding protein</fullName>
    </submittedName>
</protein>